<feature type="domain" description="Band 7" evidence="2">
    <location>
        <begin position="56"/>
        <end position="221"/>
    </location>
</feature>
<evidence type="ECO:0000313" key="3">
    <source>
        <dbReference type="EMBL" id="KRG11134.1"/>
    </source>
</evidence>
<evidence type="ECO:0000259" key="2">
    <source>
        <dbReference type="SMART" id="SM00244"/>
    </source>
</evidence>
<dbReference type="Pfam" id="PF01145">
    <property type="entry name" value="Band_7"/>
    <property type="match status" value="1"/>
</dbReference>
<dbReference type="PANTHER" id="PTHR43446">
    <property type="entry name" value="MEMBRANE PROTEIN-RELATED"/>
    <property type="match status" value="1"/>
</dbReference>
<dbReference type="InterPro" id="IPR036013">
    <property type="entry name" value="Band_7/SPFH_dom_sf"/>
</dbReference>
<proteinExistence type="predicted"/>
<keyword evidence="1" id="KW-0812">Transmembrane</keyword>
<accession>A0A0Q9Y2Y8</accession>
<dbReference type="PANTHER" id="PTHR43446:SF1">
    <property type="entry name" value="BAND 7 DOMAIN-CONTAINING PROTEIN"/>
    <property type="match status" value="1"/>
</dbReference>
<dbReference type="AlphaFoldDB" id="A0A0Q9Y2Y8"/>
<dbReference type="SMART" id="SM00244">
    <property type="entry name" value="PHB"/>
    <property type="match status" value="1"/>
</dbReference>
<feature type="transmembrane region" description="Helical" evidence="1">
    <location>
        <begin position="38"/>
        <end position="61"/>
    </location>
</feature>
<name>A0A0Q9Y2Y8_9BACI</name>
<dbReference type="Proteomes" id="UP000053881">
    <property type="component" value="Unassembled WGS sequence"/>
</dbReference>
<protein>
    <submittedName>
        <fullName evidence="3">Membrane protein</fullName>
    </submittedName>
</protein>
<reference evidence="3 4" key="1">
    <citation type="submission" date="2015-06" db="EMBL/GenBank/DDBJ databases">
        <title>Genome sequencing project of Bacillus galactosidilyticus PL133.</title>
        <authorList>
            <person name="Gaiero J."/>
            <person name="Nicol R."/>
            <person name="Habash M."/>
        </authorList>
    </citation>
    <scope>NUCLEOTIDE SEQUENCE [LARGE SCALE GENOMIC DNA]</scope>
    <source>
        <strain evidence="3 4">PL133</strain>
    </source>
</reference>
<sequence length="288" mass="32072">MQEKDMFKLNGLIGVVLFLIFVAVAAIGIWQFDVNENISLLVIGILCALLAALILTGFTIIQPNQAKVITLFGRYLGVIKHEGFYFTVPLAVRRTVSLRVINFNSEKLKVNDLEGNPVEIAAVVVYKVFDSAKAVFDVEDYKEFVHTQSETGLRHIASQYPYDNMNNDYEISLRQHSDEVGHELTKDLQKRLELAGVEIIEARIMHLAYASEIASAMLQRQQAKAVLAARKVIVDGAVTMVKSAIDQLKEEGIVELDEEKKAQMVNNLMVAIVSDKGSQPVMNTGTIY</sequence>
<dbReference type="EMBL" id="LGPB01000131">
    <property type="protein sequence ID" value="KRG11134.1"/>
    <property type="molecule type" value="Genomic_DNA"/>
</dbReference>
<dbReference type="SUPFAM" id="SSF117892">
    <property type="entry name" value="Band 7/SPFH domain"/>
    <property type="match status" value="1"/>
</dbReference>
<evidence type="ECO:0000256" key="1">
    <source>
        <dbReference type="SAM" id="Phobius"/>
    </source>
</evidence>
<gene>
    <name evidence="3" type="ORF">ACA29_19405</name>
</gene>
<evidence type="ECO:0000313" key="4">
    <source>
        <dbReference type="Proteomes" id="UP000053881"/>
    </source>
</evidence>
<dbReference type="CDD" id="cd03402">
    <property type="entry name" value="SPFH_like_u2"/>
    <property type="match status" value="1"/>
</dbReference>
<dbReference type="InterPro" id="IPR001107">
    <property type="entry name" value="Band_7"/>
</dbReference>
<feature type="transmembrane region" description="Helical" evidence="1">
    <location>
        <begin position="12"/>
        <end position="32"/>
    </location>
</feature>
<dbReference type="Gene3D" id="3.30.479.30">
    <property type="entry name" value="Band 7 domain"/>
    <property type="match status" value="1"/>
</dbReference>
<keyword evidence="1" id="KW-0472">Membrane</keyword>
<dbReference type="PATRIC" id="fig|217031.4.peg.6560"/>
<organism evidence="3 4">
    <name type="scientific">Lederbergia galactosidilytica</name>
    <dbReference type="NCBI Taxonomy" id="217031"/>
    <lineage>
        <taxon>Bacteria</taxon>
        <taxon>Bacillati</taxon>
        <taxon>Bacillota</taxon>
        <taxon>Bacilli</taxon>
        <taxon>Bacillales</taxon>
        <taxon>Bacillaceae</taxon>
        <taxon>Lederbergia</taxon>
    </lineage>
</organism>
<comment type="caution">
    <text evidence="3">The sequence shown here is derived from an EMBL/GenBank/DDBJ whole genome shotgun (WGS) entry which is preliminary data.</text>
</comment>
<keyword evidence="1" id="KW-1133">Transmembrane helix</keyword>